<evidence type="ECO:0000256" key="1">
    <source>
        <dbReference type="SAM" id="Phobius"/>
    </source>
</evidence>
<keyword evidence="1" id="KW-0472">Membrane</keyword>
<protein>
    <recommendedName>
        <fullName evidence="4">NAD/FAD-utilizing enzyme</fullName>
    </recommendedName>
</protein>
<dbReference type="AlphaFoldDB" id="A0A1F6VJ56"/>
<evidence type="ECO:0008006" key="4">
    <source>
        <dbReference type="Google" id="ProtNLM"/>
    </source>
</evidence>
<proteinExistence type="predicted"/>
<keyword evidence="1" id="KW-0812">Transmembrane</keyword>
<feature type="transmembrane region" description="Helical" evidence="1">
    <location>
        <begin position="95"/>
        <end position="115"/>
    </location>
</feature>
<evidence type="ECO:0000313" key="2">
    <source>
        <dbReference type="EMBL" id="OGI69644.1"/>
    </source>
</evidence>
<gene>
    <name evidence="2" type="ORF">A2W18_04155</name>
</gene>
<dbReference type="Proteomes" id="UP000179076">
    <property type="component" value="Unassembled WGS sequence"/>
</dbReference>
<evidence type="ECO:0000313" key="3">
    <source>
        <dbReference type="Proteomes" id="UP000179076"/>
    </source>
</evidence>
<sequence>MLRHYFISNSLDDLELFEEQLETAGVSTPQIHVLSRNDAEVEHHQHLHEVQSVMKRDLVHSTKRGAILGICSVALVLGIAYFGGLTQTAAGWMPFVFLAVVLLGFCAWEGGLLGIEKPNRHFARFEKALGEGRHVFFVDLNPGQEAVLEKVLASHPQVELAGTGTSTPRWLIALQQRSGMIRHS</sequence>
<dbReference type="EMBL" id="MFSP01000016">
    <property type="protein sequence ID" value="OGI69644.1"/>
    <property type="molecule type" value="Genomic_DNA"/>
</dbReference>
<accession>A0A1F6VJ56</accession>
<comment type="caution">
    <text evidence="2">The sequence shown here is derived from an EMBL/GenBank/DDBJ whole genome shotgun (WGS) entry which is preliminary data.</text>
</comment>
<name>A0A1F6VJ56_9PROT</name>
<feature type="transmembrane region" description="Helical" evidence="1">
    <location>
        <begin position="65"/>
        <end position="83"/>
    </location>
</feature>
<keyword evidence="1" id="KW-1133">Transmembrane helix</keyword>
<organism evidence="2 3">
    <name type="scientific">Candidatus Muproteobacteria bacterium RBG_16_60_9</name>
    <dbReference type="NCBI Taxonomy" id="1817755"/>
    <lineage>
        <taxon>Bacteria</taxon>
        <taxon>Pseudomonadati</taxon>
        <taxon>Pseudomonadota</taxon>
        <taxon>Candidatus Muproteobacteria</taxon>
    </lineage>
</organism>
<reference evidence="2 3" key="1">
    <citation type="journal article" date="2016" name="Nat. Commun.">
        <title>Thousands of microbial genomes shed light on interconnected biogeochemical processes in an aquifer system.</title>
        <authorList>
            <person name="Anantharaman K."/>
            <person name="Brown C.T."/>
            <person name="Hug L.A."/>
            <person name="Sharon I."/>
            <person name="Castelle C.J."/>
            <person name="Probst A.J."/>
            <person name="Thomas B.C."/>
            <person name="Singh A."/>
            <person name="Wilkins M.J."/>
            <person name="Karaoz U."/>
            <person name="Brodie E.L."/>
            <person name="Williams K.H."/>
            <person name="Hubbard S.S."/>
            <person name="Banfield J.F."/>
        </authorList>
    </citation>
    <scope>NUCLEOTIDE SEQUENCE [LARGE SCALE GENOMIC DNA]</scope>
</reference>